<keyword evidence="4" id="KW-1185">Reference proteome</keyword>
<evidence type="ECO:0000313" key="3">
    <source>
        <dbReference type="EMBL" id="RTR28944.1"/>
    </source>
</evidence>
<dbReference type="RefSeq" id="WP_126507439.1">
    <property type="nucleotide sequence ID" value="NZ_RXNV01000011.1"/>
</dbReference>
<dbReference type="NCBIfam" id="NF037970">
    <property type="entry name" value="vanZ_1"/>
    <property type="match status" value="1"/>
</dbReference>
<feature type="transmembrane region" description="Helical" evidence="1">
    <location>
        <begin position="44"/>
        <end position="61"/>
    </location>
</feature>
<comment type="caution">
    <text evidence="3">The sequence shown here is derived from an EMBL/GenBank/DDBJ whole genome shotgun (WGS) entry which is preliminary data.</text>
</comment>
<reference evidence="3 4" key="1">
    <citation type="submission" date="2018-12" db="EMBL/GenBank/DDBJ databases">
        <authorList>
            <person name="Yu L."/>
        </authorList>
    </citation>
    <scope>NUCLEOTIDE SEQUENCE [LARGE SCALE GENOMIC DNA]</scope>
    <source>
        <strain evidence="3 4">HAW-EB5</strain>
    </source>
</reference>
<accession>A0A3S0IAD6</accession>
<dbReference type="OrthoDB" id="532191at2"/>
<keyword evidence="1" id="KW-0472">Membrane</keyword>
<gene>
    <name evidence="3" type="ORF">EKG39_18380</name>
</gene>
<keyword evidence="1" id="KW-0812">Transmembrane</keyword>
<dbReference type="AlphaFoldDB" id="A0A3S0IAD6"/>
<feature type="domain" description="VanZ-like" evidence="2">
    <location>
        <begin position="38"/>
        <end position="115"/>
    </location>
</feature>
<name>A0A3S0IAD6_9GAMM</name>
<proteinExistence type="predicted"/>
<keyword evidence="1" id="KW-1133">Transmembrane helix</keyword>
<evidence type="ECO:0000256" key="1">
    <source>
        <dbReference type="SAM" id="Phobius"/>
    </source>
</evidence>
<feature type="transmembrane region" description="Helical" evidence="1">
    <location>
        <begin position="73"/>
        <end position="94"/>
    </location>
</feature>
<feature type="transmembrane region" description="Helical" evidence="1">
    <location>
        <begin position="106"/>
        <end position="124"/>
    </location>
</feature>
<sequence>MNKLAVGLALGFSTFILWVIYLANTGGSSVFFDITSMIPYGDKLGHFCLFGTLTFLFNLASRCKSFPIGQFRVYYGTAVVTVFVLAEEISQAFIPSRTFDIMDLSADALGILSFTYVTYLSCCWKHNLT</sequence>
<dbReference type="Proteomes" id="UP000282060">
    <property type="component" value="Unassembled WGS sequence"/>
</dbReference>
<feature type="transmembrane region" description="Helical" evidence="1">
    <location>
        <begin position="5"/>
        <end position="24"/>
    </location>
</feature>
<dbReference type="Pfam" id="PF04892">
    <property type="entry name" value="VanZ"/>
    <property type="match status" value="1"/>
</dbReference>
<protein>
    <submittedName>
        <fullName evidence="3">Trypsin</fullName>
    </submittedName>
</protein>
<dbReference type="InterPro" id="IPR006976">
    <property type="entry name" value="VanZ-like"/>
</dbReference>
<evidence type="ECO:0000259" key="2">
    <source>
        <dbReference type="Pfam" id="PF04892"/>
    </source>
</evidence>
<dbReference type="PANTHER" id="PTHR28008">
    <property type="entry name" value="DOMAIN PROTEIN, PUTATIVE (AFU_ORTHOLOGUE AFUA_3G10980)-RELATED"/>
    <property type="match status" value="1"/>
</dbReference>
<dbReference type="PANTHER" id="PTHR28008:SF1">
    <property type="entry name" value="DOMAIN PROTEIN, PUTATIVE (AFU_ORTHOLOGUE AFUA_3G10980)-RELATED"/>
    <property type="match status" value="1"/>
</dbReference>
<evidence type="ECO:0000313" key="4">
    <source>
        <dbReference type="Proteomes" id="UP000282060"/>
    </source>
</evidence>
<organism evidence="3 4">
    <name type="scientific">Shewanella atlantica</name>
    <dbReference type="NCBI Taxonomy" id="271099"/>
    <lineage>
        <taxon>Bacteria</taxon>
        <taxon>Pseudomonadati</taxon>
        <taxon>Pseudomonadota</taxon>
        <taxon>Gammaproteobacteria</taxon>
        <taxon>Alteromonadales</taxon>
        <taxon>Shewanellaceae</taxon>
        <taxon>Shewanella</taxon>
    </lineage>
</organism>
<dbReference type="EMBL" id="RXNV01000011">
    <property type="protein sequence ID" value="RTR28944.1"/>
    <property type="molecule type" value="Genomic_DNA"/>
</dbReference>